<dbReference type="InterPro" id="IPR045847">
    <property type="entry name" value="AIG1-like"/>
</dbReference>
<evidence type="ECO:0000256" key="5">
    <source>
        <dbReference type="ARBA" id="ARBA00023242"/>
    </source>
</evidence>
<dbReference type="GO" id="GO:0046983">
    <property type="term" value="F:protein dimerization activity"/>
    <property type="evidence" value="ECO:0007669"/>
    <property type="project" value="InterPro"/>
</dbReference>
<dbReference type="PANTHER" id="PTHR45844">
    <property type="entry name" value="TRANSCRIPTION FACTOR BHLH30"/>
    <property type="match status" value="1"/>
</dbReference>
<organism evidence="7 8">
    <name type="scientific">Lupinus angustifolius</name>
    <name type="common">Narrow-leaved blue lupine</name>
    <dbReference type="NCBI Taxonomy" id="3871"/>
    <lineage>
        <taxon>Eukaryota</taxon>
        <taxon>Viridiplantae</taxon>
        <taxon>Streptophyta</taxon>
        <taxon>Embryophyta</taxon>
        <taxon>Tracheophyta</taxon>
        <taxon>Spermatophyta</taxon>
        <taxon>Magnoliopsida</taxon>
        <taxon>eudicotyledons</taxon>
        <taxon>Gunneridae</taxon>
        <taxon>Pentapetalae</taxon>
        <taxon>rosids</taxon>
        <taxon>fabids</taxon>
        <taxon>Fabales</taxon>
        <taxon>Fabaceae</taxon>
        <taxon>Papilionoideae</taxon>
        <taxon>50 kb inversion clade</taxon>
        <taxon>genistoids sensu lato</taxon>
        <taxon>core genistoids</taxon>
        <taxon>Genisteae</taxon>
        <taxon>Lupinus</taxon>
    </lineage>
</organism>
<keyword evidence="3" id="KW-0238">DNA-binding</keyword>
<keyword evidence="8" id="KW-1185">Reference proteome</keyword>
<evidence type="ECO:0000256" key="2">
    <source>
        <dbReference type="ARBA" id="ARBA00023015"/>
    </source>
</evidence>
<dbReference type="Gramene" id="OIV95903">
    <property type="protein sequence ID" value="OIV95903"/>
    <property type="gene ID" value="TanjilG_27007"/>
</dbReference>
<dbReference type="PANTHER" id="PTHR45844:SF9">
    <property type="entry name" value="OS09G0463900 PROTEIN"/>
    <property type="match status" value="1"/>
</dbReference>
<dbReference type="AlphaFoldDB" id="A0A4P1QVP5"/>
<proteinExistence type="predicted"/>
<dbReference type="GO" id="GO:0003677">
    <property type="term" value="F:DNA binding"/>
    <property type="evidence" value="ECO:0007669"/>
    <property type="project" value="UniProtKB-KW"/>
</dbReference>
<evidence type="ECO:0000256" key="3">
    <source>
        <dbReference type="ARBA" id="ARBA00023125"/>
    </source>
</evidence>
<accession>A0A4P1QVP5</accession>
<feature type="domain" description="BHLH" evidence="6">
    <location>
        <begin position="60"/>
        <end position="109"/>
    </location>
</feature>
<evidence type="ECO:0000256" key="1">
    <source>
        <dbReference type="ARBA" id="ARBA00004123"/>
    </source>
</evidence>
<dbReference type="KEGG" id="lang:109330217"/>
<dbReference type="GO" id="GO:0003700">
    <property type="term" value="F:DNA-binding transcription factor activity"/>
    <property type="evidence" value="ECO:0007669"/>
    <property type="project" value="InterPro"/>
</dbReference>
<evidence type="ECO:0000256" key="4">
    <source>
        <dbReference type="ARBA" id="ARBA00023163"/>
    </source>
</evidence>
<evidence type="ECO:0000313" key="8">
    <source>
        <dbReference type="Proteomes" id="UP000188354"/>
    </source>
</evidence>
<evidence type="ECO:0000259" key="6">
    <source>
        <dbReference type="PROSITE" id="PS50888"/>
    </source>
</evidence>
<reference evidence="7 8" key="1">
    <citation type="journal article" date="2017" name="Plant Biotechnol. J.">
        <title>A comprehensive draft genome sequence for lupin (Lupinus angustifolius), an emerging health food: insights into plant-microbe interactions and legume evolution.</title>
        <authorList>
            <person name="Hane J.K."/>
            <person name="Ming Y."/>
            <person name="Kamphuis L.G."/>
            <person name="Nelson M.N."/>
            <person name="Garg G."/>
            <person name="Atkins C.A."/>
            <person name="Bayer P.E."/>
            <person name="Bravo A."/>
            <person name="Bringans S."/>
            <person name="Cannon S."/>
            <person name="Edwards D."/>
            <person name="Foley R."/>
            <person name="Gao L.L."/>
            <person name="Harrison M.J."/>
            <person name="Huang W."/>
            <person name="Hurgobin B."/>
            <person name="Li S."/>
            <person name="Liu C.W."/>
            <person name="McGrath A."/>
            <person name="Morahan G."/>
            <person name="Murray J."/>
            <person name="Weller J."/>
            <person name="Jian J."/>
            <person name="Singh K.B."/>
        </authorList>
    </citation>
    <scope>NUCLEOTIDE SEQUENCE [LARGE SCALE GENOMIC DNA]</scope>
    <source>
        <strain evidence="8">cv. Tanjil</strain>
        <tissue evidence="7">Whole plant</tissue>
    </source>
</reference>
<dbReference type="Pfam" id="PF00010">
    <property type="entry name" value="HLH"/>
    <property type="match status" value="1"/>
</dbReference>
<dbReference type="SMART" id="SM00353">
    <property type="entry name" value="HLH"/>
    <property type="match status" value="1"/>
</dbReference>
<dbReference type="InterPro" id="IPR045865">
    <property type="entry name" value="ACT-like_dom_sf"/>
</dbReference>
<dbReference type="PROSITE" id="PS50888">
    <property type="entry name" value="BHLH"/>
    <property type="match status" value="1"/>
</dbReference>
<dbReference type="InterPro" id="IPR036638">
    <property type="entry name" value="HLH_DNA-bd_sf"/>
</dbReference>
<dbReference type="InterPro" id="IPR011598">
    <property type="entry name" value="bHLH_dom"/>
</dbReference>
<keyword evidence="4" id="KW-0804">Transcription</keyword>
<gene>
    <name evidence="7" type="ORF">TanjilG_27007</name>
</gene>
<comment type="subcellular location">
    <subcellularLocation>
        <location evidence="1">Nucleus</location>
    </subcellularLocation>
</comment>
<evidence type="ECO:0000313" key="7">
    <source>
        <dbReference type="EMBL" id="OIV95903.1"/>
    </source>
</evidence>
<keyword evidence="2" id="KW-0805">Transcription regulation</keyword>
<dbReference type="Proteomes" id="UP000188354">
    <property type="component" value="Chromosome LG16"/>
</dbReference>
<keyword evidence="5" id="KW-0539">Nucleus</keyword>
<name>A0A4P1QVP5_LUPAN</name>
<dbReference type="SUPFAM" id="SSF47459">
    <property type="entry name" value="HLH, helix-loop-helix DNA-binding domain"/>
    <property type="match status" value="1"/>
</dbReference>
<dbReference type="OrthoDB" id="71302at2759"/>
<sequence length="259" mass="28781">MAYHYNYKSSFGTNGVSSRGRLPSIPSSYSLVLDVEKGELVKSSGRILRKKDISEAKSLAALKKHCEAERRRRERINGYLATLRALVPPTAKTDKATILAEVISQLKELKKNAMEASKGFLIPTDYDEVKVEPHDNKNGDGSISYKASICCDDRPGLLSDLKQTLDTLQLQLVKVELSTLGERVKNVFVFKCCKENINIHIETCQLIAISVRQALSSVINKASRSQDYSLTSSSQPCKKPRLCLLETSTSSCNHDFCSF</sequence>
<dbReference type="EMBL" id="CM007376">
    <property type="protein sequence ID" value="OIV95903.1"/>
    <property type="molecule type" value="Genomic_DNA"/>
</dbReference>
<dbReference type="Gene3D" id="4.10.280.10">
    <property type="entry name" value="Helix-loop-helix DNA-binding domain"/>
    <property type="match status" value="1"/>
</dbReference>
<dbReference type="SUPFAM" id="SSF55021">
    <property type="entry name" value="ACT-like"/>
    <property type="match status" value="1"/>
</dbReference>
<protein>
    <recommendedName>
        <fullName evidence="6">BHLH domain-containing protein</fullName>
    </recommendedName>
</protein>
<dbReference type="GO" id="GO:0005634">
    <property type="term" value="C:nucleus"/>
    <property type="evidence" value="ECO:0007669"/>
    <property type="project" value="UniProtKB-SubCell"/>
</dbReference>